<evidence type="ECO:0000256" key="1">
    <source>
        <dbReference type="SAM" id="MobiDB-lite"/>
    </source>
</evidence>
<feature type="region of interest" description="Disordered" evidence="1">
    <location>
        <begin position="1"/>
        <end position="41"/>
    </location>
</feature>
<protein>
    <submittedName>
        <fullName evidence="2">Uncharacterized protein</fullName>
    </submittedName>
</protein>
<evidence type="ECO:0000313" key="3">
    <source>
        <dbReference type="Proteomes" id="UP001499841"/>
    </source>
</evidence>
<sequence>MHEDHTEGDACLQTQPEPAPVAGACEEPHPHRGDDREARDADERVRHAEGLGLRGLMTEPQLSTGLMLQLGT</sequence>
<keyword evidence="3" id="KW-1185">Reference proteome</keyword>
<reference evidence="3" key="1">
    <citation type="journal article" date="2019" name="Int. J. Syst. Evol. Microbiol.">
        <title>The Global Catalogue of Microorganisms (GCM) 10K type strain sequencing project: providing services to taxonomists for standard genome sequencing and annotation.</title>
        <authorList>
            <consortium name="The Broad Institute Genomics Platform"/>
            <consortium name="The Broad Institute Genome Sequencing Center for Infectious Disease"/>
            <person name="Wu L."/>
            <person name="Ma J."/>
        </authorList>
    </citation>
    <scope>NUCLEOTIDE SEQUENCE [LARGE SCALE GENOMIC DNA]</scope>
    <source>
        <strain evidence="3">JCM 17459</strain>
    </source>
</reference>
<name>A0ABP8EYR9_9MICO</name>
<dbReference type="Proteomes" id="UP001499841">
    <property type="component" value="Unassembled WGS sequence"/>
</dbReference>
<organism evidence="2 3">
    <name type="scientific">Georgenia daeguensis</name>
    <dbReference type="NCBI Taxonomy" id="908355"/>
    <lineage>
        <taxon>Bacteria</taxon>
        <taxon>Bacillati</taxon>
        <taxon>Actinomycetota</taxon>
        <taxon>Actinomycetes</taxon>
        <taxon>Micrococcales</taxon>
        <taxon>Bogoriellaceae</taxon>
        <taxon>Georgenia</taxon>
    </lineage>
</organism>
<accession>A0ABP8EYR9</accession>
<evidence type="ECO:0000313" key="2">
    <source>
        <dbReference type="EMBL" id="GAA4289096.1"/>
    </source>
</evidence>
<gene>
    <name evidence="2" type="ORF">GCM10022262_34570</name>
</gene>
<proteinExistence type="predicted"/>
<feature type="compositionally biased region" description="Basic and acidic residues" evidence="1">
    <location>
        <begin position="26"/>
        <end position="41"/>
    </location>
</feature>
<dbReference type="EMBL" id="BAABBA010000022">
    <property type="protein sequence ID" value="GAA4289096.1"/>
    <property type="molecule type" value="Genomic_DNA"/>
</dbReference>
<comment type="caution">
    <text evidence="2">The sequence shown here is derived from an EMBL/GenBank/DDBJ whole genome shotgun (WGS) entry which is preliminary data.</text>
</comment>